<dbReference type="Gene3D" id="3.30.1010.10">
    <property type="entry name" value="Phosphatidylinositol 3-kinase Catalytic Subunit, Chain A, domain 4"/>
    <property type="match status" value="1"/>
</dbReference>
<evidence type="ECO:0000256" key="14">
    <source>
        <dbReference type="ARBA" id="ARBA00022853"/>
    </source>
</evidence>
<dbReference type="Proteomes" id="UP000631181">
    <property type="component" value="Unassembled WGS sequence"/>
</dbReference>
<dbReference type="GO" id="GO:0004674">
    <property type="term" value="F:protein serine/threonine kinase activity"/>
    <property type="evidence" value="ECO:0007669"/>
    <property type="project" value="UniProtKB-KW"/>
</dbReference>
<feature type="domain" description="FATC" evidence="24">
    <location>
        <begin position="2865"/>
        <end position="2899"/>
    </location>
</feature>
<evidence type="ECO:0000256" key="4">
    <source>
        <dbReference type="ARBA" id="ARBA00011370"/>
    </source>
</evidence>
<evidence type="ECO:0000313" key="25">
    <source>
        <dbReference type="EMBL" id="KAF7720235.1"/>
    </source>
</evidence>
<dbReference type="PROSITE" id="PS51190">
    <property type="entry name" value="FATC"/>
    <property type="match status" value="1"/>
</dbReference>
<dbReference type="PROSITE" id="PS51189">
    <property type="entry name" value="FAT"/>
    <property type="match status" value="1"/>
</dbReference>
<keyword evidence="13 20" id="KW-0067">ATP-binding</keyword>
<evidence type="ECO:0000256" key="17">
    <source>
        <dbReference type="ARBA" id="ARBA00025079"/>
    </source>
</evidence>
<dbReference type="OrthoDB" id="381190at2759"/>
<dbReference type="CDD" id="cd05171">
    <property type="entry name" value="PIKKc_ATM"/>
    <property type="match status" value="1"/>
</dbReference>
<evidence type="ECO:0000256" key="15">
    <source>
        <dbReference type="ARBA" id="ARBA00022895"/>
    </source>
</evidence>
<evidence type="ECO:0000256" key="20">
    <source>
        <dbReference type="RuleBase" id="RU365027"/>
    </source>
</evidence>
<gene>
    <name evidence="25" type="ORF">PECM_000161</name>
</gene>
<evidence type="ECO:0000256" key="2">
    <source>
        <dbReference type="ARBA" id="ARBA00004574"/>
    </source>
</evidence>
<dbReference type="PROSITE" id="PS00915">
    <property type="entry name" value="PI3_4_KINASE_1"/>
    <property type="match status" value="1"/>
</dbReference>
<dbReference type="GO" id="GO:0000781">
    <property type="term" value="C:chromosome, telomeric region"/>
    <property type="evidence" value="ECO:0007669"/>
    <property type="project" value="UniProtKB-SubCell"/>
</dbReference>
<evidence type="ECO:0000259" key="23">
    <source>
        <dbReference type="PROSITE" id="PS51189"/>
    </source>
</evidence>
<keyword evidence="26" id="KW-1185">Reference proteome</keyword>
<evidence type="ECO:0000259" key="22">
    <source>
        <dbReference type="PROSITE" id="PS50290"/>
    </source>
</evidence>
<evidence type="ECO:0000256" key="18">
    <source>
        <dbReference type="ARBA" id="ARBA00047899"/>
    </source>
</evidence>
<dbReference type="InterPro" id="IPR036940">
    <property type="entry name" value="PI3/4_kinase_cat_sf"/>
</dbReference>
<keyword evidence="10 20" id="KW-0547">Nucleotide-binding</keyword>
<dbReference type="EMBL" id="WIWV01000001">
    <property type="protein sequence ID" value="KAF7720235.1"/>
    <property type="molecule type" value="Genomic_DNA"/>
</dbReference>
<keyword evidence="11 20" id="KW-0227">DNA damage</keyword>
<organism evidence="25 26">
    <name type="scientific">Penicillium ucsense</name>
    <dbReference type="NCBI Taxonomy" id="2839758"/>
    <lineage>
        <taxon>Eukaryota</taxon>
        <taxon>Fungi</taxon>
        <taxon>Dikarya</taxon>
        <taxon>Ascomycota</taxon>
        <taxon>Pezizomycotina</taxon>
        <taxon>Eurotiomycetes</taxon>
        <taxon>Eurotiomycetidae</taxon>
        <taxon>Eurotiales</taxon>
        <taxon>Aspergillaceae</taxon>
        <taxon>Penicillium</taxon>
    </lineage>
</organism>
<dbReference type="InterPro" id="IPR038980">
    <property type="entry name" value="ATM_plant"/>
</dbReference>
<comment type="caution">
    <text evidence="25">The sequence shown here is derived from an EMBL/GenBank/DDBJ whole genome shotgun (WGS) entry which is preliminary data.</text>
</comment>
<evidence type="ECO:0000256" key="16">
    <source>
        <dbReference type="ARBA" id="ARBA00023242"/>
    </source>
</evidence>
<proteinExistence type="inferred from homology"/>
<dbReference type="GO" id="GO:0035556">
    <property type="term" value="P:intracellular signal transduction"/>
    <property type="evidence" value="ECO:0007669"/>
    <property type="project" value="UniProtKB-ARBA"/>
</dbReference>
<keyword evidence="15 20" id="KW-0779">Telomere</keyword>
<keyword evidence="16 20" id="KW-0539">Nucleus</keyword>
<protein>
    <recommendedName>
        <fullName evidence="6 20">Serine/threonine-protein kinase Tel1</fullName>
        <ecNumber evidence="5 20">2.7.11.1</ecNumber>
    </recommendedName>
</protein>
<feature type="domain" description="FAT" evidence="23">
    <location>
        <begin position="1842"/>
        <end position="2439"/>
    </location>
</feature>
<keyword evidence="14 20" id="KW-0156">Chromatin regulator</keyword>
<dbReference type="InterPro" id="IPR014009">
    <property type="entry name" value="PIK_FAT"/>
</dbReference>
<name>A0A8J8WBA8_9EURO</name>
<dbReference type="GO" id="GO:0005634">
    <property type="term" value="C:nucleus"/>
    <property type="evidence" value="ECO:0007669"/>
    <property type="project" value="UniProtKB-SubCell"/>
</dbReference>
<accession>A0A8J8WBA8</accession>
<dbReference type="FunFam" id="1.10.1070.11:FF:000025">
    <property type="entry name" value="Serine/threonine-protein kinase Tel1"/>
    <property type="match status" value="1"/>
</dbReference>
<dbReference type="InterPro" id="IPR011009">
    <property type="entry name" value="Kinase-like_dom_sf"/>
</dbReference>
<dbReference type="GO" id="GO:0006325">
    <property type="term" value="P:chromatin organization"/>
    <property type="evidence" value="ECO:0007669"/>
    <property type="project" value="UniProtKB-KW"/>
</dbReference>
<comment type="subcellular location">
    <subcellularLocation>
        <location evidence="2 20">Chromosome</location>
        <location evidence="2 20">Telomere</location>
    </subcellularLocation>
    <subcellularLocation>
        <location evidence="1 20">Nucleus</location>
    </subcellularLocation>
</comment>
<evidence type="ECO:0000256" key="12">
    <source>
        <dbReference type="ARBA" id="ARBA00022777"/>
    </source>
</evidence>
<feature type="domain" description="PI3K/PI4K catalytic" evidence="22">
    <location>
        <begin position="2543"/>
        <end position="2854"/>
    </location>
</feature>
<comment type="subunit">
    <text evidence="4">Associates with DNA double-strand breaks.</text>
</comment>
<dbReference type="SMART" id="SM01342">
    <property type="entry name" value="TAN"/>
    <property type="match status" value="1"/>
</dbReference>
<dbReference type="Gene3D" id="1.10.1070.11">
    <property type="entry name" value="Phosphatidylinositol 3-/4-kinase, catalytic domain"/>
    <property type="match status" value="1"/>
</dbReference>
<comment type="catalytic activity">
    <reaction evidence="18 20">
        <text>L-threonyl-[protein] + ATP = O-phospho-L-threonyl-[protein] + ADP + H(+)</text>
        <dbReference type="Rhea" id="RHEA:46608"/>
        <dbReference type="Rhea" id="RHEA-COMP:11060"/>
        <dbReference type="Rhea" id="RHEA-COMP:11605"/>
        <dbReference type="ChEBI" id="CHEBI:15378"/>
        <dbReference type="ChEBI" id="CHEBI:30013"/>
        <dbReference type="ChEBI" id="CHEBI:30616"/>
        <dbReference type="ChEBI" id="CHEBI:61977"/>
        <dbReference type="ChEBI" id="CHEBI:456216"/>
        <dbReference type="EC" id="2.7.11.1"/>
    </reaction>
</comment>
<evidence type="ECO:0000256" key="13">
    <source>
        <dbReference type="ARBA" id="ARBA00022840"/>
    </source>
</evidence>
<keyword evidence="8 20" id="KW-0723">Serine/threonine-protein kinase</keyword>
<evidence type="ECO:0000256" key="7">
    <source>
        <dbReference type="ARBA" id="ARBA00022454"/>
    </source>
</evidence>
<evidence type="ECO:0000256" key="10">
    <source>
        <dbReference type="ARBA" id="ARBA00022741"/>
    </source>
</evidence>
<evidence type="ECO:0000256" key="8">
    <source>
        <dbReference type="ARBA" id="ARBA00022527"/>
    </source>
</evidence>
<evidence type="ECO:0000256" key="19">
    <source>
        <dbReference type="ARBA" id="ARBA00048679"/>
    </source>
</evidence>
<evidence type="ECO:0000256" key="11">
    <source>
        <dbReference type="ARBA" id="ARBA00022763"/>
    </source>
</evidence>
<evidence type="ECO:0000256" key="1">
    <source>
        <dbReference type="ARBA" id="ARBA00004123"/>
    </source>
</evidence>
<feature type="compositionally biased region" description="Polar residues" evidence="21">
    <location>
        <begin position="174"/>
        <end position="186"/>
    </location>
</feature>
<dbReference type="Pfam" id="PF11640">
    <property type="entry name" value="TAN"/>
    <property type="match status" value="1"/>
</dbReference>
<sequence>MGDIFMDKALTRLSSDKQKDRVDGLADLKHILQQKKECPELLGFSDKACHRIFETLFRFVATERASYIRAKRSIGKSSSGTRLSTCASVLRTAVDIFVRNIRAKTVRAIVDHITDSIAVPREGLWEPLSVDYTKSLKCLLQHPPHTEHLDEGDWEKLMDFCLSVIDASERDDSQLSIRTGQQSTADDQLDASDTRSTPQISAPISGNRDSFVGDKTAVEETLSCIKILTNSPVAPIQSAAESILQSLEGFVSSSPRMAANAHQLAFSSINTAISRVMFDQSELVRSNLCKLAPTVRKLWNTKLQALKEELLVNVMLYLATFGTLTDAAPLETHTHLIQALSDCIHAEYLRRPEREILQLDDVIFHMGRDASVNLIHGPRLGSSRSVYGWTVLWILAELLKLLESVTAHDHSHSTMAEASRKRVRLSSAFEDVFRHATSGAGMQKICALQLVPFLEDKMDMNETETFVQKAIPSIMDDNFTISSWTMVALTSIVKGSRSRHPRLKAYWPQAVDLAIRAFSSSVTSRPACNFLDAIFHHDLLEHSSAAETMLSMLSSAKLNGPSSISDSALEMWATIAHKRLSFSPGVAHEISQQVCAWLRDVWSIGRMSDRLQTAQIALFARPISLVNLLMACSNCALGKSDLPHSGSSGLIARMWLYLDGNRSLLRYLFDSVSEIPHHVLSVDRKASPLELSRRQNEDDEVIIEFLRSKSDGFSQFWKAITGEKSFHISPDILQIMTSFCVTSFLFIASKHEPLQSEVQRLLDDCIVLWEALCDFMCANSSNALYPCLEVLSPILCLESELETSQIEENLLPLLRSLVEKLDLSRVTPRVVPSSDKHTVDLIDQPSHDVVDHSVKEVILASNRNAADFCSDSLTFQHRETIRLSLIVHTRGVDPITGNSGSALLKYVKCLEEHDLLSAQSILPAFFRRFARLSRDNLIIILETIAERCLQSYEMARCEASHTICVRMMTELTEIWSKSCQDDLTDSATDLYSWFVESLIGKQRATVRVYVAISELVQKVIDLCPSFGKEGELPSPRTIILTILQQGGIQVKFNIAEFLPNLFQRFLFRDHDAVFEDVLESLPRDPDWVEGIAIRLLVLSKLASKWHTLLRRSVYHMFETPAQVSGSLKYAQACITSTSTALGLQHARQLFRLFASQVLYTWTETHSVMSMPYSTFRYDSLAEMLNDVRDELVGQMVMRGREADVQELAAFLDVPYIEFIQSSFAKAEAYSIARDISTPPEQGGQIMGAEIRLRKLLGSESFMTQIEAGFPQIIAYLFLALDRHEQAERAYSKRPDFQYAYSIQSRISARASSQRLLPINQQPAFRARYLLDEIEFLCRCAGFELCDIWSPALAIFVCRSLLDSVHPALGSLHACSVVRKIRILVCLAGPIMLENYPLEMLLNSLCSFIVDLDCAEDTIGIMWYLLEAGKPYLLTRPDFAAGICLTALVSLRRFLLSSFENTFQEAQFQEVSSVAEKFHDWLCGFIDSFRDTAWVDAIKSSFEGLLSAAKKIPTTLNTSFEAERDLVLTILQHRNNPQSLLGERTADLVLSILCAYLESHGSPMRCGFGPIENPATLTCSLLDTVFKLNNGREYNLWAAEMIGLSFASTGRIDERLTREQEKLFTDMPQTSEMTSSSPQSKHTILRLLCDKLQVQNPSETGSIERTLQVILSQTSAHEDIETYADVVPATLMPSLLWSPYPCPLLPPLATDVSLSEMACRKMTKPISLSDWASQLALALTNAVSHDCVIGPLRVVLREMPTFAVQALPHVIHEVLLSGDDGANHPVRQDLSEIFEGILEDVTVGMMPHARLVIYCILHLRNLPFPNESTIVDRNRWLDLDYGLLSTAAHQCGLQKTALHFLEIEASKVISSSRRSSVTKYEPPVELLNAIFRNIDDPDLFYGIQQTSSLATVMEKLEYEGASLKTLLFQSANFDSDIQLTEQVDSSGVLKALNATNLQGIANSLLTASDSHNRGSSSAAMLQAATSLQQWDVPVLPLHSSPSATVFKAFQSLNRSMAVSEIYASLDTCLLTSLSHLVQPGQSAIKLRNTMRALGILAEAKNVLSASSADGIKKEWETIIARSDWLTSASYVEARETLSWHEALCSSIRKNALLASKWELSLDDTHLLEARVFRRSLEVSRSHGASQASLKSAITLSKLAKPCAELGINIQAVAEFDLANVLWDQGEMTASIRMLQQLKGKSDLHKQAIPLSRAELLVTLGHHVAEARLEKPESILQDYLYPAVKELKGVSEGEAAGRVYHGFAKFCDQQLLNPDGLEDYTRVKQLRDRKESELLGLEEMMRKAEGRSRESLKVFRAKAKQWFDLDDREYQRLSRSREAFLQQCLENYLLALRESETYNSDALRFCALWLDNSDSQTANKAVSRYLKEVPSRKFAPLMNQLSSRLLDVSDDFQSLLSGLVFRICAEHPYHGMYQIFASSKSKGGKDQSSQSRFQAANKLVDRLKNDKDIGLTWISIHNMNISYVRFAIDKPDNKFKTGARIPLKKLPTGERLSKDVESYKLPPPTMKIELRADLDYSGIPSIQRFSSDFTLASGVSAPKIVTAVGTDGIRYKQLFKGGNDDLRQDAIMEQVFEQVSSLLKEYQPTRQRNLGIRTYKVLPLTLHAGIIEFVPNTIPLHDYLMPAHQKYFPKDMKPSACRKNIADVQTRSFEQRVRTFRQVTEHFHPVMKFFFMEKFGNPDDWFTTRLAYTRSTAAISILGHVLGLGDRHGHNILLDEKTGEVVHIDLGVAFEQGRVLPVPEVVPFRLTRDLVDGFGITQTEGVFRRCCEFTLEALRQESYSIMTILDVLRYDPLYSWTLSPFRMKKMQDDDVAGDGPPVLPGQEDKGPTNEPSEADRALTVVAKKLSKTLSVTATVNELIQQATDERNLAVLYCGMFFSPLVQHQRN</sequence>
<dbReference type="GO" id="GO:0005524">
    <property type="term" value="F:ATP binding"/>
    <property type="evidence" value="ECO:0007669"/>
    <property type="project" value="UniProtKB-KW"/>
</dbReference>
<dbReference type="SMART" id="SM01343">
    <property type="entry name" value="FATC"/>
    <property type="match status" value="1"/>
</dbReference>
<evidence type="ECO:0000256" key="5">
    <source>
        <dbReference type="ARBA" id="ARBA00012513"/>
    </source>
</evidence>
<dbReference type="FunFam" id="3.30.1010.10:FF:000019">
    <property type="entry name" value="Serine/threonine-protein kinase Tel1"/>
    <property type="match status" value="1"/>
</dbReference>
<dbReference type="InterPro" id="IPR044107">
    <property type="entry name" value="PIKKc_ATM"/>
</dbReference>
<evidence type="ECO:0000256" key="9">
    <source>
        <dbReference type="ARBA" id="ARBA00022679"/>
    </source>
</evidence>
<dbReference type="Pfam" id="PF00454">
    <property type="entry name" value="PI3_PI4_kinase"/>
    <property type="match status" value="1"/>
</dbReference>
<dbReference type="SUPFAM" id="SSF48371">
    <property type="entry name" value="ARM repeat"/>
    <property type="match status" value="1"/>
</dbReference>
<evidence type="ECO:0000256" key="6">
    <source>
        <dbReference type="ARBA" id="ARBA00014619"/>
    </source>
</evidence>
<dbReference type="SUPFAM" id="SSF56112">
    <property type="entry name" value="Protein kinase-like (PK-like)"/>
    <property type="match status" value="1"/>
</dbReference>
<dbReference type="InterPro" id="IPR000403">
    <property type="entry name" value="PI3/4_kinase_cat_dom"/>
</dbReference>
<dbReference type="EC" id="2.7.11.1" evidence="5 20"/>
<dbReference type="InterPro" id="IPR018936">
    <property type="entry name" value="PI3/4_kinase_CS"/>
</dbReference>
<feature type="region of interest" description="Disordered" evidence="21">
    <location>
        <begin position="2825"/>
        <end position="2852"/>
    </location>
</feature>
<reference evidence="25" key="1">
    <citation type="journal article" date="2020" name="Front. Microbiol.">
        <title>Gene regulatory networks of Penicillium echinulatum 2HH and Penicillium oxalicum 114-2 inferred by a computational biology approach.</title>
        <authorList>
            <person name="Lenz A.R."/>
            <person name="Galan-Vasquez E."/>
            <person name="Balbinot E."/>
            <person name="De Abreu F.P."/>
            <person name="De Oliveira N.S."/>
            <person name="Da Rosa L.O."/>
            <person name="De Avila E Silva S."/>
            <person name="Camassola M."/>
            <person name="Dillon A.J.P."/>
            <person name="Perez-Rueda E."/>
        </authorList>
    </citation>
    <scope>NUCLEOTIDE SEQUENCE</scope>
    <source>
        <strain evidence="25">S1M29</strain>
    </source>
</reference>
<dbReference type="InterPro" id="IPR003152">
    <property type="entry name" value="FATC_dom"/>
</dbReference>
<keyword evidence="12 20" id="KW-0418">Kinase</keyword>
<evidence type="ECO:0000256" key="3">
    <source>
        <dbReference type="ARBA" id="ARBA00010769"/>
    </source>
</evidence>
<comment type="similarity">
    <text evidence="3 20">Belongs to the PI3/PI4-kinase family. ATM subfamily.</text>
</comment>
<feature type="compositionally biased region" description="Polar residues" evidence="21">
    <location>
        <begin position="194"/>
        <end position="208"/>
    </location>
</feature>
<keyword evidence="9 20" id="KW-0808">Transferase</keyword>
<comment type="catalytic activity">
    <reaction evidence="19">
        <text>L-seryl-[protein] + ATP = O-phospho-L-seryl-[protein] + ADP + H(+)</text>
        <dbReference type="Rhea" id="RHEA:17989"/>
        <dbReference type="Rhea" id="RHEA-COMP:9863"/>
        <dbReference type="Rhea" id="RHEA-COMP:11604"/>
        <dbReference type="ChEBI" id="CHEBI:15378"/>
        <dbReference type="ChEBI" id="CHEBI:29999"/>
        <dbReference type="ChEBI" id="CHEBI:30616"/>
        <dbReference type="ChEBI" id="CHEBI:83421"/>
        <dbReference type="ChEBI" id="CHEBI:456216"/>
        <dbReference type="EC" id="2.7.11.1"/>
    </reaction>
</comment>
<evidence type="ECO:0000313" key="26">
    <source>
        <dbReference type="Proteomes" id="UP000631181"/>
    </source>
</evidence>
<dbReference type="InterPro" id="IPR016024">
    <property type="entry name" value="ARM-type_fold"/>
</dbReference>
<keyword evidence="7 20" id="KW-0158">Chromosome</keyword>
<comment type="function">
    <text evidence="17 20">Serine/threonine protein kinase which activates checkpoint signaling upon genotoxic stresses such as ionizing radiation (IR), ultraviolet light (UV), or DNA replication stalling, thereby acting as a DNA damage sensor. Recognizes the substrate consensus sequence [ST]-Q. Phosphorylates histone H2A to form H2AS128ph (gamma-H2A) at sites of DNA damage, involved in the regulation of DNA damage response mechanism. Required for the control of telomere length and genome stability.</text>
</comment>
<dbReference type="PANTHER" id="PTHR37079:SF4">
    <property type="entry name" value="SERINE_THREONINE-PROTEIN KINASE ATM"/>
    <property type="match status" value="1"/>
</dbReference>
<dbReference type="Pfam" id="PF02260">
    <property type="entry name" value="FATC"/>
    <property type="match status" value="1"/>
</dbReference>
<dbReference type="InterPro" id="IPR021668">
    <property type="entry name" value="TAN"/>
</dbReference>
<evidence type="ECO:0000259" key="24">
    <source>
        <dbReference type="PROSITE" id="PS51190"/>
    </source>
</evidence>
<dbReference type="GO" id="GO:0006281">
    <property type="term" value="P:DNA repair"/>
    <property type="evidence" value="ECO:0007669"/>
    <property type="project" value="InterPro"/>
</dbReference>
<dbReference type="PANTHER" id="PTHR37079">
    <property type="entry name" value="SERINE/THREONINE-PROTEIN KINASE ATM"/>
    <property type="match status" value="1"/>
</dbReference>
<dbReference type="PROSITE" id="PS00916">
    <property type="entry name" value="PI3_4_KINASE_2"/>
    <property type="match status" value="1"/>
</dbReference>
<dbReference type="SMART" id="SM00146">
    <property type="entry name" value="PI3Kc"/>
    <property type="match status" value="1"/>
</dbReference>
<dbReference type="PROSITE" id="PS50290">
    <property type="entry name" value="PI3_4_KINASE_3"/>
    <property type="match status" value="1"/>
</dbReference>
<feature type="region of interest" description="Disordered" evidence="21">
    <location>
        <begin position="173"/>
        <end position="208"/>
    </location>
</feature>
<evidence type="ECO:0000256" key="21">
    <source>
        <dbReference type="SAM" id="MobiDB-lite"/>
    </source>
</evidence>